<name>K1Q2R7_MAGGI</name>
<keyword evidence="2" id="KW-0812">Transmembrane</keyword>
<protein>
    <submittedName>
        <fullName evidence="6">EGF-like domain-containing protein</fullName>
    </submittedName>
</protein>
<keyword evidence="1" id="KW-0245">EGF-like domain</keyword>
<sequence>MMRAHFFLFLTVALCIQFHYTLSQSSRFYECRDDNDCPRYARCVDDRGDYFSNGGADYGRCRCDPEYYPYYGDTELTLDLDRFDDREISCRSRDTYSCNQFNNDCGRYGYCEEMQGRYYCRCTNGYYGERCEIPGDGMTRRNQLTNIIPLIGAGVAALVLLGVGGAALSSLSG</sequence>
<evidence type="ECO:0000259" key="4">
    <source>
        <dbReference type="PROSITE" id="PS50026"/>
    </source>
</evidence>
<dbReference type="EMBL" id="JH815978">
    <property type="protein sequence ID" value="EKC25669.1"/>
    <property type="molecule type" value="Genomic_DNA"/>
</dbReference>
<feature type="signal peptide" evidence="3">
    <location>
        <begin position="1"/>
        <end position="23"/>
    </location>
</feature>
<keyword evidence="7" id="KW-1185">Reference proteome</keyword>
<dbReference type="PROSITE" id="PS00022">
    <property type="entry name" value="EGF_1"/>
    <property type="match status" value="1"/>
</dbReference>
<evidence type="ECO:0000313" key="6">
    <source>
        <dbReference type="EnsemblMetazoa" id="G32044.1:cds"/>
    </source>
</evidence>
<keyword evidence="2" id="KW-0472">Membrane</keyword>
<dbReference type="SUPFAM" id="SSF57196">
    <property type="entry name" value="EGF/Laminin"/>
    <property type="match status" value="1"/>
</dbReference>
<evidence type="ECO:0000256" key="3">
    <source>
        <dbReference type="SAM" id="SignalP"/>
    </source>
</evidence>
<proteinExistence type="predicted"/>
<feature type="chain" id="PRO_5042455687" evidence="3">
    <location>
        <begin position="24"/>
        <end position="173"/>
    </location>
</feature>
<dbReference type="PROSITE" id="PS50026">
    <property type="entry name" value="EGF_3"/>
    <property type="match status" value="1"/>
</dbReference>
<evidence type="ECO:0000313" key="5">
    <source>
        <dbReference type="EMBL" id="EKC25669.1"/>
    </source>
</evidence>
<accession>K1Q2R7</accession>
<dbReference type="InterPro" id="IPR000742">
    <property type="entry name" value="EGF"/>
</dbReference>
<evidence type="ECO:0000313" key="7">
    <source>
        <dbReference type="Proteomes" id="UP000005408"/>
    </source>
</evidence>
<keyword evidence="2" id="KW-1133">Transmembrane helix</keyword>
<keyword evidence="3" id="KW-0732">Signal</keyword>
<feature type="domain" description="EGF-like" evidence="4">
    <location>
        <begin position="94"/>
        <end position="132"/>
    </location>
</feature>
<keyword evidence="1" id="KW-1015">Disulfide bond</keyword>
<evidence type="ECO:0000256" key="2">
    <source>
        <dbReference type="SAM" id="Phobius"/>
    </source>
</evidence>
<evidence type="ECO:0000256" key="1">
    <source>
        <dbReference type="PROSITE-ProRule" id="PRU00076"/>
    </source>
</evidence>
<comment type="caution">
    <text evidence="1">Lacks conserved residue(s) required for the propagation of feature annotation.</text>
</comment>
<dbReference type="EnsemblMetazoa" id="G32044.1">
    <property type="protein sequence ID" value="G32044.1:cds"/>
    <property type="gene ID" value="G32044"/>
</dbReference>
<dbReference type="AlphaFoldDB" id="K1Q2R7"/>
<organism evidence="5">
    <name type="scientific">Magallana gigas</name>
    <name type="common">Pacific oyster</name>
    <name type="synonym">Crassostrea gigas</name>
    <dbReference type="NCBI Taxonomy" id="29159"/>
    <lineage>
        <taxon>Eukaryota</taxon>
        <taxon>Metazoa</taxon>
        <taxon>Spiralia</taxon>
        <taxon>Lophotrochozoa</taxon>
        <taxon>Mollusca</taxon>
        <taxon>Bivalvia</taxon>
        <taxon>Autobranchia</taxon>
        <taxon>Pteriomorphia</taxon>
        <taxon>Ostreida</taxon>
        <taxon>Ostreoidea</taxon>
        <taxon>Ostreidae</taxon>
        <taxon>Magallana</taxon>
    </lineage>
</organism>
<reference evidence="6" key="2">
    <citation type="submission" date="2022-08" db="UniProtKB">
        <authorList>
            <consortium name="EnsemblMetazoa"/>
        </authorList>
    </citation>
    <scope>IDENTIFICATION</scope>
    <source>
        <strain evidence="6">05x7-T-G4-1.051#20</strain>
    </source>
</reference>
<dbReference type="Proteomes" id="UP000005408">
    <property type="component" value="Unassembled WGS sequence"/>
</dbReference>
<feature type="transmembrane region" description="Helical" evidence="2">
    <location>
        <begin position="147"/>
        <end position="168"/>
    </location>
</feature>
<dbReference type="PROSITE" id="PS01186">
    <property type="entry name" value="EGF_2"/>
    <property type="match status" value="1"/>
</dbReference>
<dbReference type="KEGG" id="crg:105345772"/>
<reference evidence="5" key="1">
    <citation type="journal article" date="2012" name="Nature">
        <title>The oyster genome reveals stress adaptation and complexity of shell formation.</title>
        <authorList>
            <person name="Zhang G."/>
            <person name="Fang X."/>
            <person name="Guo X."/>
            <person name="Li L."/>
            <person name="Luo R."/>
            <person name="Xu F."/>
            <person name="Yang P."/>
            <person name="Zhang L."/>
            <person name="Wang X."/>
            <person name="Qi H."/>
            <person name="Xiong Z."/>
            <person name="Que H."/>
            <person name="Xie Y."/>
            <person name="Holland P.W."/>
            <person name="Paps J."/>
            <person name="Zhu Y."/>
            <person name="Wu F."/>
            <person name="Chen Y."/>
            <person name="Wang J."/>
            <person name="Peng C."/>
            <person name="Meng J."/>
            <person name="Yang L."/>
            <person name="Liu J."/>
            <person name="Wen B."/>
            <person name="Zhang N."/>
            <person name="Huang Z."/>
            <person name="Zhu Q."/>
            <person name="Feng Y."/>
            <person name="Mount A."/>
            <person name="Hedgecock D."/>
            <person name="Xu Z."/>
            <person name="Liu Y."/>
            <person name="Domazet-Loso T."/>
            <person name="Du Y."/>
            <person name="Sun X."/>
            <person name="Zhang S."/>
            <person name="Liu B."/>
            <person name="Cheng P."/>
            <person name="Jiang X."/>
            <person name="Li J."/>
            <person name="Fan D."/>
            <person name="Wang W."/>
            <person name="Fu W."/>
            <person name="Wang T."/>
            <person name="Wang B."/>
            <person name="Zhang J."/>
            <person name="Peng Z."/>
            <person name="Li Y."/>
            <person name="Li N."/>
            <person name="Wang J."/>
            <person name="Chen M."/>
            <person name="He Y."/>
            <person name="Tan F."/>
            <person name="Song X."/>
            <person name="Zheng Q."/>
            <person name="Huang R."/>
            <person name="Yang H."/>
            <person name="Du X."/>
            <person name="Chen L."/>
            <person name="Yang M."/>
            <person name="Gaffney P.M."/>
            <person name="Wang S."/>
            <person name="Luo L."/>
            <person name="She Z."/>
            <person name="Ming Y."/>
            <person name="Huang W."/>
            <person name="Zhang S."/>
            <person name="Huang B."/>
            <person name="Zhang Y."/>
            <person name="Qu T."/>
            <person name="Ni P."/>
            <person name="Miao G."/>
            <person name="Wang J."/>
            <person name="Wang Q."/>
            <person name="Steinberg C.E."/>
            <person name="Wang H."/>
            <person name="Li N."/>
            <person name="Qian L."/>
            <person name="Zhang G."/>
            <person name="Li Y."/>
            <person name="Yang H."/>
            <person name="Liu X."/>
            <person name="Wang J."/>
            <person name="Yin Y."/>
            <person name="Wang J."/>
        </authorList>
    </citation>
    <scope>NUCLEOTIDE SEQUENCE [LARGE SCALE GENOMIC DNA]</scope>
    <source>
        <strain evidence="5">05x7-T-G4-1.051#20</strain>
    </source>
</reference>
<dbReference type="CDD" id="cd00054">
    <property type="entry name" value="EGF_CA"/>
    <property type="match status" value="1"/>
</dbReference>
<dbReference type="Gene3D" id="2.10.25.10">
    <property type="entry name" value="Laminin"/>
    <property type="match status" value="1"/>
</dbReference>
<feature type="disulfide bond" evidence="1">
    <location>
        <begin position="122"/>
        <end position="131"/>
    </location>
</feature>
<gene>
    <name evidence="5" type="ORF">CGI_10017602</name>
</gene>
<dbReference type="HOGENOM" id="CLU_119212_0_0_1"/>
<dbReference type="OrthoDB" id="6133584at2759"/>